<evidence type="ECO:0000256" key="3">
    <source>
        <dbReference type="ARBA" id="ARBA00014415"/>
    </source>
</evidence>
<evidence type="ECO:0000256" key="2">
    <source>
        <dbReference type="ARBA" id="ARBA00007381"/>
    </source>
</evidence>
<evidence type="ECO:0000313" key="12">
    <source>
        <dbReference type="EMBL" id="MBD0382786.1"/>
    </source>
</evidence>
<dbReference type="InterPro" id="IPR003695">
    <property type="entry name" value="Ppx_GppA_N"/>
</dbReference>
<dbReference type="EMBL" id="JACVVD010000008">
    <property type="protein sequence ID" value="MBD0382786.1"/>
    <property type="molecule type" value="Genomic_DNA"/>
</dbReference>
<keyword evidence="5" id="KW-0378">Hydrolase</keyword>
<proteinExistence type="inferred from homology"/>
<dbReference type="GO" id="GO:0006357">
    <property type="term" value="P:regulation of transcription by RNA polymerase II"/>
    <property type="evidence" value="ECO:0007669"/>
    <property type="project" value="TreeGrafter"/>
</dbReference>
<dbReference type="CDD" id="cd24052">
    <property type="entry name" value="ASKHA_NBD_HpPPX-GppA-like"/>
    <property type="match status" value="1"/>
</dbReference>
<accession>A0A926KTC7</accession>
<feature type="domain" description="Ppx/GppA phosphatase N-terminal" evidence="10">
    <location>
        <begin position="20"/>
        <end position="304"/>
    </location>
</feature>
<feature type="domain" description="Ppx/GppA phosphatase C-terminal" evidence="11">
    <location>
        <begin position="330"/>
        <end position="478"/>
    </location>
</feature>
<dbReference type="AlphaFoldDB" id="A0A926KTC7"/>
<evidence type="ECO:0000256" key="6">
    <source>
        <dbReference type="ARBA" id="ARBA00023016"/>
    </source>
</evidence>
<comment type="similarity">
    <text evidence="2">Belongs to the heat shock protein 70 family.</text>
</comment>
<dbReference type="Proteomes" id="UP000650466">
    <property type="component" value="Unassembled WGS sequence"/>
</dbReference>
<dbReference type="Pfam" id="PF02541">
    <property type="entry name" value="Ppx-GppA"/>
    <property type="match status" value="1"/>
</dbReference>
<dbReference type="PROSITE" id="PS00329">
    <property type="entry name" value="HSP70_2"/>
    <property type="match status" value="1"/>
</dbReference>
<dbReference type="InterPro" id="IPR050273">
    <property type="entry name" value="GppA/Ppx_hydrolase"/>
</dbReference>
<dbReference type="InterPro" id="IPR043129">
    <property type="entry name" value="ATPase_NBD"/>
</dbReference>
<dbReference type="PANTHER" id="PTHR30005:SF0">
    <property type="entry name" value="RETROGRADE REGULATION PROTEIN 2"/>
    <property type="match status" value="1"/>
</dbReference>
<evidence type="ECO:0000256" key="5">
    <source>
        <dbReference type="ARBA" id="ARBA00022801"/>
    </source>
</evidence>
<reference evidence="12" key="1">
    <citation type="submission" date="2020-09" db="EMBL/GenBank/DDBJ databases">
        <title>Draft Genome Sequence of Paenibacillus sp. WST5.</title>
        <authorList>
            <person name="Bao Z."/>
        </authorList>
    </citation>
    <scope>NUCLEOTIDE SEQUENCE</scope>
    <source>
        <strain evidence="12">WST5</strain>
    </source>
</reference>
<comment type="caution">
    <text evidence="12">The sequence shown here is derived from an EMBL/GenBank/DDBJ whole genome shotgun (WGS) entry which is preliminary data.</text>
</comment>
<evidence type="ECO:0000313" key="13">
    <source>
        <dbReference type="Proteomes" id="UP000650466"/>
    </source>
</evidence>
<dbReference type="InterPro" id="IPR048950">
    <property type="entry name" value="Ppx_GppA_C"/>
</dbReference>
<dbReference type="InterPro" id="IPR030673">
    <property type="entry name" value="PyroPPase_GppA_Ppx"/>
</dbReference>
<dbReference type="SUPFAM" id="SSF109604">
    <property type="entry name" value="HD-domain/PDEase-like"/>
    <property type="match status" value="1"/>
</dbReference>
<keyword evidence="6" id="KW-0346">Stress response</keyword>
<dbReference type="InterPro" id="IPR018181">
    <property type="entry name" value="Heat_shock_70_CS"/>
</dbReference>
<evidence type="ECO:0000256" key="1">
    <source>
        <dbReference type="ARBA" id="ARBA00007125"/>
    </source>
</evidence>
<dbReference type="PANTHER" id="PTHR30005">
    <property type="entry name" value="EXOPOLYPHOSPHATASE"/>
    <property type="match status" value="1"/>
</dbReference>
<dbReference type="RefSeq" id="WP_188176567.1">
    <property type="nucleotide sequence ID" value="NZ_JACVVD010000008.1"/>
</dbReference>
<gene>
    <name evidence="12" type="ORF">ICC18_21940</name>
</gene>
<dbReference type="Gene3D" id="3.30.420.40">
    <property type="match status" value="1"/>
</dbReference>
<keyword evidence="13" id="KW-1185">Reference proteome</keyword>
<name>A0A926KTC7_9BACL</name>
<sequence>MCSNFSIGIIDIGSNSIRLVIYEINAQGAYRVVSEHKESARLSERIGPDGLLHNKDILSVVPILAHYSLLCKAHNVQTIRAVATAAIRNAANSADIIRTLEEQTDLRIEVLSGAEEARYGFLGVINTIDIRDGLIIDIGGGSTEVTLFRNRELLQSVSFPFGAVNTTRQFMKNGTISEQEIMGIRHTVEEAISSNPWISSSPNLPMIGLGGTIRTLGKMSQKLNKYSLQLAHNYVMKPGELDYFLRLLSSIPLEKRKKIEGLAKERADIMIPGLVILDTIYEAALSSHCIISGAGLRDGLFYETFNPEQPRKKDVLEASINNMLLLHPNATVKHVQHVDRLAMKLYDELNVDQASGEQSKRYLHAAALLYRIGASIHYYQFTKHTQYMIAQARIDGFNHREIVICSLIASYKTKSRTHQQVLAYKDILMESDEGLIVKLGLLLQLAIALDRSETQPVQDVELTIKGKTLAIKLQCVHNPLHELKELAVISKDFEKGWGLKIMAQAEAFSKT</sequence>
<comment type="similarity">
    <text evidence="1">Belongs to the GppA/Ppx family.</text>
</comment>
<dbReference type="Gene3D" id="1.10.3210.10">
    <property type="entry name" value="Hypothetical protein af1432"/>
    <property type="match status" value="1"/>
</dbReference>
<dbReference type="Pfam" id="PF21447">
    <property type="entry name" value="Ppx-GppA_III"/>
    <property type="match status" value="1"/>
</dbReference>
<protein>
    <recommendedName>
        <fullName evidence="3">Chaperone protein DnaK</fullName>
    </recommendedName>
    <alternativeName>
        <fullName evidence="4">Chaperone protein dnaK</fullName>
    </alternativeName>
    <alternativeName>
        <fullName evidence="9">HSP70</fullName>
    </alternativeName>
    <alternativeName>
        <fullName evidence="8">Heat shock 70 kDa protein</fullName>
    </alternativeName>
    <alternativeName>
        <fullName evidence="7">Heat shock protein 70</fullName>
    </alternativeName>
</protein>
<dbReference type="Gene3D" id="3.30.420.150">
    <property type="entry name" value="Exopolyphosphatase. Domain 2"/>
    <property type="match status" value="1"/>
</dbReference>
<evidence type="ECO:0000256" key="9">
    <source>
        <dbReference type="ARBA" id="ARBA00033103"/>
    </source>
</evidence>
<dbReference type="SUPFAM" id="SSF53067">
    <property type="entry name" value="Actin-like ATPase domain"/>
    <property type="match status" value="2"/>
</dbReference>
<evidence type="ECO:0000256" key="8">
    <source>
        <dbReference type="ARBA" id="ARBA00030945"/>
    </source>
</evidence>
<dbReference type="PIRSF" id="PIRSF001267">
    <property type="entry name" value="Pyrophosphatase_GppA_Ppx"/>
    <property type="match status" value="1"/>
</dbReference>
<organism evidence="12 13">
    <name type="scientific">Paenibacillus sedimenti</name>
    <dbReference type="NCBI Taxonomy" id="2770274"/>
    <lineage>
        <taxon>Bacteria</taxon>
        <taxon>Bacillati</taxon>
        <taxon>Bacillota</taxon>
        <taxon>Bacilli</taxon>
        <taxon>Bacillales</taxon>
        <taxon>Paenibacillaceae</taxon>
        <taxon>Paenibacillus</taxon>
    </lineage>
</organism>
<dbReference type="GO" id="GO:0016787">
    <property type="term" value="F:hydrolase activity"/>
    <property type="evidence" value="ECO:0007669"/>
    <property type="project" value="UniProtKB-KW"/>
</dbReference>
<evidence type="ECO:0000256" key="4">
    <source>
        <dbReference type="ARBA" id="ARBA00017249"/>
    </source>
</evidence>
<evidence type="ECO:0000259" key="11">
    <source>
        <dbReference type="Pfam" id="PF21447"/>
    </source>
</evidence>
<evidence type="ECO:0000259" key="10">
    <source>
        <dbReference type="Pfam" id="PF02541"/>
    </source>
</evidence>
<evidence type="ECO:0000256" key="7">
    <source>
        <dbReference type="ARBA" id="ARBA00030019"/>
    </source>
</evidence>